<dbReference type="PANTHER" id="PTHR21499:SF3">
    <property type="entry name" value="ASPARTOKINASE"/>
    <property type="match status" value="1"/>
</dbReference>
<evidence type="ECO:0000256" key="10">
    <source>
        <dbReference type="ARBA" id="ARBA00022840"/>
    </source>
</evidence>
<dbReference type="InterPro" id="IPR005260">
    <property type="entry name" value="Asp_kin_monofn"/>
</dbReference>
<keyword evidence="9 15" id="KW-0418">Kinase</keyword>
<dbReference type="InterPro" id="IPR036393">
    <property type="entry name" value="AceGlu_kinase-like_sf"/>
</dbReference>
<dbReference type="InterPro" id="IPR001048">
    <property type="entry name" value="Asp/Glu/Uridylate_kinase"/>
</dbReference>
<dbReference type="Pfam" id="PF00696">
    <property type="entry name" value="AA_kinase"/>
    <property type="match status" value="1"/>
</dbReference>
<proteinExistence type="inferred from homology"/>
<dbReference type="GO" id="GO:0009090">
    <property type="term" value="P:homoserine biosynthetic process"/>
    <property type="evidence" value="ECO:0007669"/>
    <property type="project" value="TreeGrafter"/>
</dbReference>
<dbReference type="KEGG" id="hfv:R50_1522"/>
<dbReference type="InterPro" id="IPR001341">
    <property type="entry name" value="Asp_kinase"/>
</dbReference>
<comment type="pathway">
    <text evidence="4 16">Amino-acid biosynthesis; L-threonine biosynthesis; L-threonine from L-aspartate: step 1/5.</text>
</comment>
<dbReference type="InterPro" id="IPR027795">
    <property type="entry name" value="CASTOR_ACT_dom"/>
</dbReference>
<evidence type="ECO:0000256" key="8">
    <source>
        <dbReference type="ARBA" id="ARBA00022741"/>
    </source>
</evidence>
<dbReference type="EMBL" id="LR778114">
    <property type="protein sequence ID" value="CAB1129023.1"/>
    <property type="molecule type" value="Genomic_DNA"/>
</dbReference>
<reference evidence="19 20" key="1">
    <citation type="submission" date="2020-02" db="EMBL/GenBank/DDBJ databases">
        <authorList>
            <person name="Hogendoorn C."/>
        </authorList>
    </citation>
    <scope>NUCLEOTIDE SEQUENCE [LARGE SCALE GENOMIC DNA]</scope>
    <source>
        <strain evidence="19">R501</strain>
    </source>
</reference>
<dbReference type="GO" id="GO:0009089">
    <property type="term" value="P:lysine biosynthetic process via diaminopimelate"/>
    <property type="evidence" value="ECO:0007669"/>
    <property type="project" value="UniProtKB-UniPathway"/>
</dbReference>
<dbReference type="SUPFAM" id="SSF53633">
    <property type="entry name" value="Carbamate kinase-like"/>
    <property type="match status" value="1"/>
</dbReference>
<dbReference type="Proteomes" id="UP000503399">
    <property type="component" value="Chromosome"/>
</dbReference>
<dbReference type="PIRSF" id="PIRSF000726">
    <property type="entry name" value="Asp_kin"/>
    <property type="match status" value="1"/>
</dbReference>
<comment type="pathway">
    <text evidence="2 16">Amino-acid biosynthesis; L-lysine biosynthesis via DAP pathway; (S)-tetrahydrodipicolinate from L-aspartate: step 1/4.</text>
</comment>
<keyword evidence="12" id="KW-0457">Lysine biosynthesis</keyword>
<dbReference type="UniPathway" id="UPA00050">
    <property type="reaction ID" value="UER00461"/>
</dbReference>
<evidence type="ECO:0000256" key="13">
    <source>
        <dbReference type="ARBA" id="ARBA00047872"/>
    </source>
</evidence>
<feature type="binding site" evidence="14">
    <location>
        <begin position="177"/>
        <end position="178"/>
    </location>
    <ligand>
        <name>ATP</name>
        <dbReference type="ChEBI" id="CHEBI:30616"/>
    </ligand>
</feature>
<dbReference type="NCBIfam" id="NF006068">
    <property type="entry name" value="PRK08210.1"/>
    <property type="match status" value="1"/>
</dbReference>
<evidence type="ECO:0000256" key="1">
    <source>
        <dbReference type="ARBA" id="ARBA00003121"/>
    </source>
</evidence>
<keyword evidence="8 14" id="KW-0547">Nucleotide-binding</keyword>
<evidence type="ECO:0000256" key="15">
    <source>
        <dbReference type="RuleBase" id="RU003448"/>
    </source>
</evidence>
<evidence type="ECO:0000256" key="5">
    <source>
        <dbReference type="ARBA" id="ARBA00010122"/>
    </source>
</evidence>
<dbReference type="GO" id="GO:0009088">
    <property type="term" value="P:threonine biosynthetic process"/>
    <property type="evidence" value="ECO:0007669"/>
    <property type="project" value="UniProtKB-UniPathway"/>
</dbReference>
<dbReference type="AlphaFoldDB" id="A0A6F8ZH33"/>
<feature type="binding site" evidence="14">
    <location>
        <position position="52"/>
    </location>
    <ligand>
        <name>substrate</name>
    </ligand>
</feature>
<comment type="function">
    <text evidence="1">Catalyzes the phosphorylation of the beta-carboxyl group of aspartic acid with ATP to yield 4-phospho-L-aspartate, which is involved in the branched biosynthetic pathway leading to the biosynthesis of amino acids threonine, isoleucine and methionine.</text>
</comment>
<keyword evidence="20" id="KW-1185">Reference proteome</keyword>
<dbReference type="GO" id="GO:0004072">
    <property type="term" value="F:aspartate kinase activity"/>
    <property type="evidence" value="ECO:0007669"/>
    <property type="project" value="UniProtKB-EC"/>
</dbReference>
<feature type="binding site" evidence="14">
    <location>
        <begin position="7"/>
        <end position="10"/>
    </location>
    <ligand>
        <name>ATP</name>
        <dbReference type="ChEBI" id="CHEBI:30616"/>
    </ligand>
</feature>
<comment type="similarity">
    <text evidence="5 15">Belongs to the aspartokinase family.</text>
</comment>
<evidence type="ECO:0000259" key="17">
    <source>
        <dbReference type="Pfam" id="PF00696"/>
    </source>
</evidence>
<gene>
    <name evidence="19" type="primary">dapG</name>
    <name evidence="19" type="ORF">R50_1522</name>
</gene>
<evidence type="ECO:0000256" key="4">
    <source>
        <dbReference type="ARBA" id="ARBA00005139"/>
    </source>
</evidence>
<keyword evidence="10 14" id="KW-0067">ATP-binding</keyword>
<evidence type="ECO:0000259" key="18">
    <source>
        <dbReference type="Pfam" id="PF13840"/>
    </source>
</evidence>
<keyword evidence="7 15" id="KW-0808">Transferase</keyword>
<keyword evidence="11" id="KW-0220">Diaminopimelate biosynthesis</keyword>
<dbReference type="SUPFAM" id="SSF55021">
    <property type="entry name" value="ACT-like"/>
    <property type="match status" value="1"/>
</dbReference>
<feature type="domain" description="CASTOR ACT" evidence="18">
    <location>
        <begin position="343"/>
        <end position="402"/>
    </location>
</feature>
<dbReference type="PANTHER" id="PTHR21499">
    <property type="entry name" value="ASPARTATE KINASE"/>
    <property type="match status" value="1"/>
</dbReference>
<comment type="catalytic activity">
    <reaction evidence="13 15">
        <text>L-aspartate + ATP = 4-phospho-L-aspartate + ADP</text>
        <dbReference type="Rhea" id="RHEA:23776"/>
        <dbReference type="ChEBI" id="CHEBI:29991"/>
        <dbReference type="ChEBI" id="CHEBI:30616"/>
        <dbReference type="ChEBI" id="CHEBI:57535"/>
        <dbReference type="ChEBI" id="CHEBI:456216"/>
        <dbReference type="EC" id="2.7.2.4"/>
    </reaction>
</comment>
<evidence type="ECO:0000256" key="2">
    <source>
        <dbReference type="ARBA" id="ARBA00004766"/>
    </source>
</evidence>
<keyword evidence="6 16" id="KW-0028">Amino-acid biosynthesis</keyword>
<dbReference type="EC" id="2.7.2.4" evidence="15"/>
<evidence type="ECO:0000256" key="6">
    <source>
        <dbReference type="ARBA" id="ARBA00022605"/>
    </source>
</evidence>
<dbReference type="Gene3D" id="3.30.2130.10">
    <property type="entry name" value="VC0802-like"/>
    <property type="match status" value="1"/>
</dbReference>
<sequence length="433" mass="44825">MGIVIQKFGGTSLATADGRRRAVHWVARARAAGHRPVVVVSAMGRRGDPYATDTLLDLLAPLPRPPAWEADRLMACGEIIATVVMAAHLRAEGLDAEPMTGPEAGIRTDDRHGDARILSVDPAPVRAVLDAGRVPVVAGFQGRTPAGRLATLGRGGSDTTAVALGAALGAELVDIFTDVDGIKTADPRLVPEARTIPELAYEEVFQLANAGARVLHPRAVEIARQAGTRLRVRSTFSEAPGTLVGPGQGFADPWGHRQPDRAVTGITHLPGLTQFAVAPPAGAEADQHWARLLFRDLGAAGISIDLINLFPDRVLFTVPSPAAARTRQTAAALGGAVEEHPGRAKVTVVGSAIQGLPGVMAQVMEALAGAGVPVLQTADSLSTITVLIDGEHAGRAVQALHRQFGLERDPAAVRAAPVGAGRPPGHAAASLDG</sequence>
<organism evidence="19 20">
    <name type="scientific">Candidatus Hydrogenisulfobacillus filiaventi</name>
    <dbReference type="NCBI Taxonomy" id="2707344"/>
    <lineage>
        <taxon>Bacteria</taxon>
        <taxon>Bacillati</taxon>
        <taxon>Bacillota</taxon>
        <taxon>Clostridia</taxon>
        <taxon>Eubacteriales</taxon>
        <taxon>Clostridiales Family XVII. Incertae Sedis</taxon>
        <taxon>Candidatus Hydrogenisulfobacillus</taxon>
    </lineage>
</organism>
<feature type="domain" description="Aspartate/glutamate/uridylate kinase" evidence="17">
    <location>
        <begin position="3"/>
        <end position="234"/>
    </location>
</feature>
<evidence type="ECO:0000313" key="19">
    <source>
        <dbReference type="EMBL" id="CAB1129023.1"/>
    </source>
</evidence>
<comment type="pathway">
    <text evidence="3 16">Amino-acid biosynthesis; L-methionine biosynthesis via de novo pathway; L-homoserine from L-aspartate: step 1/3.</text>
</comment>
<dbReference type="InterPro" id="IPR018042">
    <property type="entry name" value="Aspartate_kinase_CS"/>
</dbReference>
<dbReference type="UniPathway" id="UPA00051">
    <property type="reaction ID" value="UER00462"/>
</dbReference>
<dbReference type="Gene3D" id="3.40.1160.10">
    <property type="entry name" value="Acetylglutamate kinase-like"/>
    <property type="match status" value="1"/>
</dbReference>
<feature type="binding site" evidence="14">
    <location>
        <position position="78"/>
    </location>
    <ligand>
        <name>substrate</name>
    </ligand>
</feature>
<dbReference type="GO" id="GO:0005829">
    <property type="term" value="C:cytosol"/>
    <property type="evidence" value="ECO:0007669"/>
    <property type="project" value="TreeGrafter"/>
</dbReference>
<evidence type="ECO:0000256" key="3">
    <source>
        <dbReference type="ARBA" id="ARBA00004986"/>
    </source>
</evidence>
<evidence type="ECO:0000256" key="12">
    <source>
        <dbReference type="ARBA" id="ARBA00023154"/>
    </source>
</evidence>
<dbReference type="InterPro" id="IPR045865">
    <property type="entry name" value="ACT-like_dom_sf"/>
</dbReference>
<accession>A0A6F8ZH33</accession>
<dbReference type="GO" id="GO:0019877">
    <property type="term" value="P:diaminopimelate biosynthetic process"/>
    <property type="evidence" value="ECO:0007669"/>
    <property type="project" value="UniProtKB-KW"/>
</dbReference>
<dbReference type="GO" id="GO:0005524">
    <property type="term" value="F:ATP binding"/>
    <property type="evidence" value="ECO:0007669"/>
    <property type="project" value="UniProtKB-KW"/>
</dbReference>
<evidence type="ECO:0000256" key="7">
    <source>
        <dbReference type="ARBA" id="ARBA00022679"/>
    </source>
</evidence>
<evidence type="ECO:0000313" key="20">
    <source>
        <dbReference type="Proteomes" id="UP000503399"/>
    </source>
</evidence>
<evidence type="ECO:0000256" key="9">
    <source>
        <dbReference type="ARBA" id="ARBA00022777"/>
    </source>
</evidence>
<dbReference type="Pfam" id="PF13840">
    <property type="entry name" value="ACT_7"/>
    <property type="match status" value="1"/>
</dbReference>
<evidence type="ECO:0000256" key="16">
    <source>
        <dbReference type="RuleBase" id="RU004249"/>
    </source>
</evidence>
<dbReference type="PROSITE" id="PS00324">
    <property type="entry name" value="ASPARTOKINASE"/>
    <property type="match status" value="1"/>
</dbReference>
<name>A0A6F8ZH33_9FIRM</name>
<protein>
    <recommendedName>
        <fullName evidence="15">Aspartokinase</fullName>
        <ecNumber evidence="15">2.7.2.4</ecNumber>
    </recommendedName>
</protein>
<dbReference type="UniPathway" id="UPA00034">
    <property type="reaction ID" value="UER00015"/>
</dbReference>
<feature type="binding site" evidence="14">
    <location>
        <position position="188"/>
    </location>
    <ligand>
        <name>ATP</name>
        <dbReference type="ChEBI" id="CHEBI:30616"/>
    </ligand>
</feature>
<dbReference type="NCBIfam" id="TIGR00657">
    <property type="entry name" value="asp_kinases"/>
    <property type="match status" value="1"/>
</dbReference>
<evidence type="ECO:0000256" key="11">
    <source>
        <dbReference type="ARBA" id="ARBA00022915"/>
    </source>
</evidence>
<evidence type="ECO:0000256" key="14">
    <source>
        <dbReference type="PIRSR" id="PIRSR000726-1"/>
    </source>
</evidence>